<evidence type="ECO:0000313" key="3">
    <source>
        <dbReference type="Proteomes" id="UP000227088"/>
    </source>
</evidence>
<organism evidence="2 3">
    <name type="scientific">Oleispira antarctica</name>
    <dbReference type="NCBI Taxonomy" id="188908"/>
    <lineage>
        <taxon>Bacteria</taxon>
        <taxon>Pseudomonadati</taxon>
        <taxon>Pseudomonadota</taxon>
        <taxon>Gammaproteobacteria</taxon>
        <taxon>Oceanospirillales</taxon>
        <taxon>Oceanospirillaceae</taxon>
        <taxon>Oleispira</taxon>
    </lineage>
</organism>
<name>A0A1Y5HY23_OLEAN</name>
<dbReference type="EMBL" id="MABE01000242">
    <property type="protein sequence ID" value="OUS40814.1"/>
    <property type="molecule type" value="Genomic_DNA"/>
</dbReference>
<dbReference type="AlphaFoldDB" id="A0A1Y5HY23"/>
<proteinExistence type="predicted"/>
<gene>
    <name evidence="2" type="ORF">A9R00_04160</name>
</gene>
<evidence type="ECO:0000313" key="2">
    <source>
        <dbReference type="EMBL" id="OUS40814.1"/>
    </source>
</evidence>
<dbReference type="Proteomes" id="UP000227088">
    <property type="component" value="Unassembled WGS sequence"/>
</dbReference>
<accession>A0A1Y5HY23</accession>
<reference evidence="3" key="1">
    <citation type="journal article" date="2017" name="Proc. Natl. Acad. Sci. U.S.A.">
        <title>Simulation of Deepwater Horizon oil plume reveals substrate specialization within a complex community of hydrocarbon degraders.</title>
        <authorList>
            <person name="Hu P."/>
            <person name="Dubinsky E.A."/>
            <person name="Probst A.J."/>
            <person name="Wang J."/>
            <person name="Sieber C.M.K."/>
            <person name="Tom L.M."/>
            <person name="Gardinali P."/>
            <person name="Banfield J.F."/>
            <person name="Atlas R.M."/>
            <person name="Andersen G.L."/>
        </authorList>
    </citation>
    <scope>NUCLEOTIDE SEQUENCE [LARGE SCALE GENOMIC DNA]</scope>
</reference>
<evidence type="ECO:0000256" key="1">
    <source>
        <dbReference type="SAM" id="SignalP"/>
    </source>
</evidence>
<comment type="caution">
    <text evidence="2">The sequence shown here is derived from an EMBL/GenBank/DDBJ whole genome shotgun (WGS) entry which is preliminary data.</text>
</comment>
<sequence>MKNILSKIALVITAFNLVACDNMNKDSASADIEGTTIDPIITDNSDTETSITSTSQLVAPSDMKFVSHKGINLTVDLGNQGGPAYLSVYADYALSESEHWQINHDSRILASSMENTQISHNFSIPQHLKNLLIQVWFYDGREPLTKEVEIKNNITISW</sequence>
<feature type="signal peptide" evidence="1">
    <location>
        <begin position="1"/>
        <end position="19"/>
    </location>
</feature>
<keyword evidence="1" id="KW-0732">Signal</keyword>
<protein>
    <submittedName>
        <fullName evidence="2">Uncharacterized protein</fullName>
    </submittedName>
</protein>
<feature type="chain" id="PRO_5012418575" evidence="1">
    <location>
        <begin position="20"/>
        <end position="158"/>
    </location>
</feature>